<keyword evidence="2" id="KW-1185">Reference proteome</keyword>
<dbReference type="KEGG" id="dpp:DICPUDRAFT_159123"/>
<dbReference type="InParanoid" id="F1A3C3"/>
<name>F1A3C3_DICPU</name>
<dbReference type="AlphaFoldDB" id="F1A3C3"/>
<evidence type="ECO:0000313" key="1">
    <source>
        <dbReference type="EMBL" id="EGC29308.1"/>
    </source>
</evidence>
<dbReference type="Proteomes" id="UP000001064">
    <property type="component" value="Unassembled WGS sequence"/>
</dbReference>
<dbReference type="RefSeq" id="XP_003294166.1">
    <property type="nucleotide sequence ID" value="XM_003294118.1"/>
</dbReference>
<proteinExistence type="predicted"/>
<protein>
    <submittedName>
        <fullName evidence="1">Uncharacterized protein</fullName>
    </submittedName>
</protein>
<organism evidence="1 2">
    <name type="scientific">Dictyostelium purpureum</name>
    <name type="common">Slime mold</name>
    <dbReference type="NCBI Taxonomy" id="5786"/>
    <lineage>
        <taxon>Eukaryota</taxon>
        <taxon>Amoebozoa</taxon>
        <taxon>Evosea</taxon>
        <taxon>Eumycetozoa</taxon>
        <taxon>Dictyostelia</taxon>
        <taxon>Dictyosteliales</taxon>
        <taxon>Dictyosteliaceae</taxon>
        <taxon>Dictyostelium</taxon>
    </lineage>
</organism>
<evidence type="ECO:0000313" key="2">
    <source>
        <dbReference type="Proteomes" id="UP000001064"/>
    </source>
</evidence>
<reference evidence="2" key="1">
    <citation type="journal article" date="2011" name="Genome Biol.">
        <title>Comparative genomics of the social amoebae Dictyostelium discoideum and Dictyostelium purpureum.</title>
        <authorList>
            <consortium name="US DOE Joint Genome Institute (JGI-PGF)"/>
            <person name="Sucgang R."/>
            <person name="Kuo A."/>
            <person name="Tian X."/>
            <person name="Salerno W."/>
            <person name="Parikh A."/>
            <person name="Feasley C.L."/>
            <person name="Dalin E."/>
            <person name="Tu H."/>
            <person name="Huang E."/>
            <person name="Barry K."/>
            <person name="Lindquist E."/>
            <person name="Shapiro H."/>
            <person name="Bruce D."/>
            <person name="Schmutz J."/>
            <person name="Salamov A."/>
            <person name="Fey P."/>
            <person name="Gaudet P."/>
            <person name="Anjard C."/>
            <person name="Babu M.M."/>
            <person name="Basu S."/>
            <person name="Bushmanova Y."/>
            <person name="van der Wel H."/>
            <person name="Katoh-Kurasawa M."/>
            <person name="Dinh C."/>
            <person name="Coutinho P.M."/>
            <person name="Saito T."/>
            <person name="Elias M."/>
            <person name="Schaap P."/>
            <person name="Kay R.R."/>
            <person name="Henrissat B."/>
            <person name="Eichinger L."/>
            <person name="Rivero F."/>
            <person name="Putnam N.H."/>
            <person name="West C.M."/>
            <person name="Loomis W.F."/>
            <person name="Chisholm R.L."/>
            <person name="Shaulsky G."/>
            <person name="Strassmann J.E."/>
            <person name="Queller D.C."/>
            <person name="Kuspa A."/>
            <person name="Grigoriev I.V."/>
        </authorList>
    </citation>
    <scope>NUCLEOTIDE SEQUENCE [LARGE SCALE GENOMIC DNA]</scope>
    <source>
        <strain evidence="2">QSDP1</strain>
    </source>
</reference>
<gene>
    <name evidence="1" type="ORF">DICPUDRAFT_159123</name>
</gene>
<dbReference type="VEuPathDB" id="AmoebaDB:DICPUDRAFT_159123"/>
<sequence>MMIQAEQLRKLDRNKIKSTKGYIKELESVSYSPRSSGSQSASSASAIRENDQVLKVKFISLAKQLFKKKRRRENF</sequence>
<dbReference type="EMBL" id="GL871451">
    <property type="protein sequence ID" value="EGC29308.1"/>
    <property type="molecule type" value="Genomic_DNA"/>
</dbReference>
<dbReference type="GeneID" id="10506167"/>
<accession>F1A3C3</accession>